<feature type="compositionally biased region" description="Basic and acidic residues" evidence="1">
    <location>
        <begin position="53"/>
        <end position="79"/>
    </location>
</feature>
<dbReference type="EMBL" id="BDQF01000014">
    <property type="protein sequence ID" value="GAW82754.1"/>
    <property type="molecule type" value="Genomic_DNA"/>
</dbReference>
<keyword evidence="3" id="KW-1185">Reference proteome</keyword>
<organism evidence="2 3">
    <name type="scientific">Plasmodium gonderi</name>
    <dbReference type="NCBI Taxonomy" id="77519"/>
    <lineage>
        <taxon>Eukaryota</taxon>
        <taxon>Sar</taxon>
        <taxon>Alveolata</taxon>
        <taxon>Apicomplexa</taxon>
        <taxon>Aconoidasida</taxon>
        <taxon>Haemosporida</taxon>
        <taxon>Plasmodiidae</taxon>
        <taxon>Plasmodium</taxon>
        <taxon>Plasmodium (Plasmodium)</taxon>
    </lineage>
</organism>
<feature type="region of interest" description="Disordered" evidence="1">
    <location>
        <begin position="50"/>
        <end position="90"/>
    </location>
</feature>
<reference evidence="3" key="1">
    <citation type="submission" date="2017-04" db="EMBL/GenBank/DDBJ databases">
        <title>Plasmodium gonderi genome.</title>
        <authorList>
            <person name="Arisue N."/>
            <person name="Honma H."/>
            <person name="Kawai S."/>
            <person name="Tougan T."/>
            <person name="Tanabe K."/>
            <person name="Horii T."/>
        </authorList>
    </citation>
    <scope>NUCLEOTIDE SEQUENCE [LARGE SCALE GENOMIC DNA]</scope>
    <source>
        <strain evidence="3">ATCC 30045</strain>
    </source>
</reference>
<dbReference type="RefSeq" id="XP_028545343.1">
    <property type="nucleotide sequence ID" value="XM_028689542.1"/>
</dbReference>
<dbReference type="GeneID" id="39749492"/>
<sequence>MKSSSRTSTLSKDDECLEKVCLISKNNGTKGTKKEQCNDKNKICKLKSKNSVVKREKSDTQKENKKSDSTSNESIKESLGEGSFGEDSVGQNTELGLCKEEEGDAGDENKDIEFGDARKYFKEGQKCITPPNGDGTRAFYESLLEENPNSIIAIKYCIEYGILSGTKHHETLHKYNLLKRNNAFRSNFGGLRYQYVKLLEEPPKSNDGSHDELIKKEILSK</sequence>
<evidence type="ECO:0000313" key="2">
    <source>
        <dbReference type="EMBL" id="GAW82754.1"/>
    </source>
</evidence>
<dbReference type="Proteomes" id="UP000195521">
    <property type="component" value="Unassembled WGS sequence"/>
</dbReference>
<comment type="caution">
    <text evidence="2">The sequence shown here is derived from an EMBL/GenBank/DDBJ whole genome shotgun (WGS) entry which is preliminary data.</text>
</comment>
<dbReference type="OrthoDB" id="361835at2759"/>
<evidence type="ECO:0000313" key="3">
    <source>
        <dbReference type="Proteomes" id="UP000195521"/>
    </source>
</evidence>
<dbReference type="PANTHER" id="PTHR33828">
    <property type="entry name" value="OS05G0596200 PROTEIN"/>
    <property type="match status" value="1"/>
</dbReference>
<name>A0A1Y1JRX4_PLAGO</name>
<accession>A0A1Y1JRX4</accession>
<gene>
    <name evidence="2" type="ORF">PGO_130260</name>
</gene>
<evidence type="ECO:0000256" key="1">
    <source>
        <dbReference type="SAM" id="MobiDB-lite"/>
    </source>
</evidence>
<dbReference type="PANTHER" id="PTHR33828:SF2">
    <property type="entry name" value="NUCLEOLIN"/>
    <property type="match status" value="1"/>
</dbReference>
<dbReference type="OMA" id="QKCITPP"/>
<dbReference type="AlphaFoldDB" id="A0A1Y1JRX4"/>
<proteinExistence type="predicted"/>
<protein>
    <submittedName>
        <fullName evidence="2">Uncharacterized protein</fullName>
    </submittedName>
</protein>